<name>A0A8I0A4Q7_9CLOT</name>
<evidence type="ECO:0000256" key="6">
    <source>
        <dbReference type="ARBA" id="ARBA00023136"/>
    </source>
</evidence>
<dbReference type="PANTHER" id="PTHR43663">
    <property type="entry name" value="CHROMATE TRANSPORT PROTEIN-RELATED"/>
    <property type="match status" value="1"/>
</dbReference>
<feature type="transmembrane region" description="Helical" evidence="7">
    <location>
        <begin position="71"/>
        <end position="97"/>
    </location>
</feature>
<feature type="transmembrane region" description="Helical" evidence="7">
    <location>
        <begin position="6"/>
        <end position="29"/>
    </location>
</feature>
<accession>A0A8I0A4Q7</accession>
<gene>
    <name evidence="8" type="ORF">H8R92_02805</name>
</gene>
<reference evidence="8" key="1">
    <citation type="submission" date="2020-08" db="EMBL/GenBank/DDBJ databases">
        <title>Genome public.</title>
        <authorList>
            <person name="Liu C."/>
            <person name="Sun Q."/>
        </authorList>
    </citation>
    <scope>NUCLEOTIDE SEQUENCE</scope>
    <source>
        <strain evidence="8">NSJ-42</strain>
    </source>
</reference>
<dbReference type="Proteomes" id="UP000662088">
    <property type="component" value="Unassembled WGS sequence"/>
</dbReference>
<evidence type="ECO:0000313" key="8">
    <source>
        <dbReference type="EMBL" id="MBC5639374.1"/>
    </source>
</evidence>
<evidence type="ECO:0000256" key="7">
    <source>
        <dbReference type="SAM" id="Phobius"/>
    </source>
</evidence>
<evidence type="ECO:0000256" key="1">
    <source>
        <dbReference type="ARBA" id="ARBA00004651"/>
    </source>
</evidence>
<evidence type="ECO:0000256" key="4">
    <source>
        <dbReference type="ARBA" id="ARBA00022692"/>
    </source>
</evidence>
<dbReference type="EMBL" id="JACOOQ010000003">
    <property type="protein sequence ID" value="MBC5639374.1"/>
    <property type="molecule type" value="Genomic_DNA"/>
</dbReference>
<keyword evidence="3" id="KW-1003">Cell membrane</keyword>
<proteinExistence type="inferred from homology"/>
<dbReference type="AlphaFoldDB" id="A0A8I0A4Q7"/>
<dbReference type="Pfam" id="PF02417">
    <property type="entry name" value="Chromate_transp"/>
    <property type="match status" value="1"/>
</dbReference>
<dbReference type="RefSeq" id="WP_022212766.1">
    <property type="nucleotide sequence ID" value="NZ_JACOOQ010000003.1"/>
</dbReference>
<evidence type="ECO:0000256" key="2">
    <source>
        <dbReference type="ARBA" id="ARBA00005262"/>
    </source>
</evidence>
<comment type="caution">
    <text evidence="8">The sequence shown here is derived from an EMBL/GenBank/DDBJ whole genome shotgun (WGS) entry which is preliminary data.</text>
</comment>
<dbReference type="GO" id="GO:0005886">
    <property type="term" value="C:plasma membrane"/>
    <property type="evidence" value="ECO:0007669"/>
    <property type="project" value="UniProtKB-SubCell"/>
</dbReference>
<evidence type="ECO:0000256" key="5">
    <source>
        <dbReference type="ARBA" id="ARBA00022989"/>
    </source>
</evidence>
<feature type="transmembrane region" description="Helical" evidence="7">
    <location>
        <begin position="109"/>
        <end position="133"/>
    </location>
</feature>
<organism evidence="8 9">
    <name type="scientific">Clostridium lentum</name>
    <dbReference type="NCBI Taxonomy" id="2763037"/>
    <lineage>
        <taxon>Bacteria</taxon>
        <taxon>Bacillati</taxon>
        <taxon>Bacillota</taxon>
        <taxon>Clostridia</taxon>
        <taxon>Eubacteriales</taxon>
        <taxon>Clostridiaceae</taxon>
        <taxon>Clostridium</taxon>
    </lineage>
</organism>
<keyword evidence="4 7" id="KW-0812">Transmembrane</keyword>
<keyword evidence="9" id="KW-1185">Reference proteome</keyword>
<comment type="similarity">
    <text evidence="2">Belongs to the chromate ion transporter (CHR) (TC 2.A.51) family.</text>
</comment>
<sequence length="187" mass="20550">MIYITLFYEFFKIGLFAIGGGLSTLPFLYDLSERYPWITTDSIADMVAISQSTPGPLGINMATYAGYQGGGLLGGIIATIGLITPSIIIIIIIAHILNKFKESPYVESVFYGLRPAVTGLITAAGFAVFKITILNMSKFNITNKLLDIINYKATLLLIGIFVIMKYFKKHPIFYIFLGALAGILFKI</sequence>
<evidence type="ECO:0000313" key="9">
    <source>
        <dbReference type="Proteomes" id="UP000662088"/>
    </source>
</evidence>
<comment type="subcellular location">
    <subcellularLocation>
        <location evidence="1">Cell membrane</location>
        <topology evidence="1">Multi-pass membrane protein</topology>
    </subcellularLocation>
</comment>
<feature type="transmembrane region" description="Helical" evidence="7">
    <location>
        <begin position="145"/>
        <end position="164"/>
    </location>
</feature>
<dbReference type="PANTHER" id="PTHR43663:SF1">
    <property type="entry name" value="CHROMATE TRANSPORTER"/>
    <property type="match status" value="1"/>
</dbReference>
<evidence type="ECO:0000256" key="3">
    <source>
        <dbReference type="ARBA" id="ARBA00022475"/>
    </source>
</evidence>
<keyword evidence="6 7" id="KW-0472">Membrane</keyword>
<protein>
    <submittedName>
        <fullName evidence="8">Chromate transporter</fullName>
    </submittedName>
</protein>
<dbReference type="InterPro" id="IPR003370">
    <property type="entry name" value="Chromate_transpt"/>
</dbReference>
<keyword evidence="5 7" id="KW-1133">Transmembrane helix</keyword>
<dbReference type="GO" id="GO:0015109">
    <property type="term" value="F:chromate transmembrane transporter activity"/>
    <property type="evidence" value="ECO:0007669"/>
    <property type="project" value="InterPro"/>
</dbReference>
<dbReference type="InterPro" id="IPR052518">
    <property type="entry name" value="CHR_Transporter"/>
</dbReference>